<dbReference type="RefSeq" id="XP_031925055.1">
    <property type="nucleotide sequence ID" value="XM_032067826.1"/>
</dbReference>
<evidence type="ECO:0000313" key="2">
    <source>
        <dbReference type="Proteomes" id="UP000326268"/>
    </source>
</evidence>
<organism evidence="1 2">
    <name type="scientific">Aspergillus caelatus</name>
    <dbReference type="NCBI Taxonomy" id="61420"/>
    <lineage>
        <taxon>Eukaryota</taxon>
        <taxon>Fungi</taxon>
        <taxon>Dikarya</taxon>
        <taxon>Ascomycota</taxon>
        <taxon>Pezizomycotina</taxon>
        <taxon>Eurotiomycetes</taxon>
        <taxon>Eurotiomycetidae</taxon>
        <taxon>Eurotiales</taxon>
        <taxon>Aspergillaceae</taxon>
        <taxon>Aspergillus</taxon>
        <taxon>Aspergillus subgen. Circumdati</taxon>
    </lineage>
</organism>
<dbReference type="AlphaFoldDB" id="A0A5N6ZWI3"/>
<keyword evidence="2" id="KW-1185">Reference proteome</keyword>
<dbReference type="EMBL" id="ML737718">
    <property type="protein sequence ID" value="KAE8361974.1"/>
    <property type="molecule type" value="Genomic_DNA"/>
</dbReference>
<name>A0A5N6ZWI3_9EURO</name>
<proteinExistence type="predicted"/>
<reference evidence="1 2" key="1">
    <citation type="submission" date="2019-04" db="EMBL/GenBank/DDBJ databases">
        <title>Friends and foes A comparative genomics studyof 23 Aspergillus species from section Flavi.</title>
        <authorList>
            <consortium name="DOE Joint Genome Institute"/>
            <person name="Kjaerbolling I."/>
            <person name="Vesth T."/>
            <person name="Frisvad J.C."/>
            <person name="Nybo J.L."/>
            <person name="Theobald S."/>
            <person name="Kildgaard S."/>
            <person name="Isbrandt T."/>
            <person name="Kuo A."/>
            <person name="Sato A."/>
            <person name="Lyhne E.K."/>
            <person name="Kogle M.E."/>
            <person name="Wiebenga A."/>
            <person name="Kun R.S."/>
            <person name="Lubbers R.J."/>
            <person name="Makela M.R."/>
            <person name="Barry K."/>
            <person name="Chovatia M."/>
            <person name="Clum A."/>
            <person name="Daum C."/>
            <person name="Haridas S."/>
            <person name="He G."/>
            <person name="LaButti K."/>
            <person name="Lipzen A."/>
            <person name="Mondo S."/>
            <person name="Riley R."/>
            <person name="Salamov A."/>
            <person name="Simmons B.A."/>
            <person name="Magnuson J.K."/>
            <person name="Henrissat B."/>
            <person name="Mortensen U.H."/>
            <person name="Larsen T.O."/>
            <person name="Devries R.P."/>
            <person name="Grigoriev I.V."/>
            <person name="Machida M."/>
            <person name="Baker S.E."/>
            <person name="Andersen M.R."/>
        </authorList>
    </citation>
    <scope>NUCLEOTIDE SEQUENCE [LARGE SCALE GENOMIC DNA]</scope>
    <source>
        <strain evidence="1 2">CBS 763.97</strain>
    </source>
</reference>
<evidence type="ECO:0000313" key="1">
    <source>
        <dbReference type="EMBL" id="KAE8361974.1"/>
    </source>
</evidence>
<dbReference type="Proteomes" id="UP000326268">
    <property type="component" value="Unassembled WGS sequence"/>
</dbReference>
<accession>A0A5N6ZWI3</accession>
<gene>
    <name evidence="1" type="ORF">BDV27DRAFT_132224</name>
</gene>
<sequence>MFREANNLDLSLVVATNDAENHKYLRYPGICGRDQHLNLAFPPSSSPRKLYNYRYDRSALGVASPEPYPCFNDPAYCRFLILFATWSAE</sequence>
<dbReference type="GeneID" id="43652272"/>
<protein>
    <submittedName>
        <fullName evidence="1">Uncharacterized protein</fullName>
    </submittedName>
</protein>